<dbReference type="Proteomes" id="UP000255515">
    <property type="component" value="Unassembled WGS sequence"/>
</dbReference>
<gene>
    <name evidence="2" type="ORF">NCTC11661_01804</name>
</gene>
<reference evidence="2 3" key="1">
    <citation type="submission" date="2018-06" db="EMBL/GenBank/DDBJ databases">
        <authorList>
            <consortium name="Pathogen Informatics"/>
            <person name="Doyle S."/>
        </authorList>
    </citation>
    <scope>NUCLEOTIDE SEQUENCE [LARGE SCALE GENOMIC DNA]</scope>
    <source>
        <strain evidence="2 3">NCTC11661</strain>
    </source>
</reference>
<dbReference type="AlphaFoldDB" id="A0A380ZUK9"/>
<evidence type="ECO:0000313" key="2">
    <source>
        <dbReference type="EMBL" id="SUV52664.1"/>
    </source>
</evidence>
<organism evidence="2 3">
    <name type="scientific">Bergeyella zoohelcum</name>
    <dbReference type="NCBI Taxonomy" id="1015"/>
    <lineage>
        <taxon>Bacteria</taxon>
        <taxon>Pseudomonadati</taxon>
        <taxon>Bacteroidota</taxon>
        <taxon>Flavobacteriia</taxon>
        <taxon>Flavobacteriales</taxon>
        <taxon>Weeksellaceae</taxon>
        <taxon>Bergeyella</taxon>
    </lineage>
</organism>
<sequence length="170" mass="20451">MKKIFFLLLLIFCISSQAHDIHPYHVGSVEFKYNFKSKTFQIIAKFFTDDLENAVNKKMGTRLFFSNEKQKEEMHKQLENYTRSSIKLKVNNHNIPIHFIGYQENREMVHIYLETDTFLLTLSKVEVAVDMLYNLFDDQITIVHLIYGKQRKSHKLSYPNRYMYHLFKEE</sequence>
<dbReference type="RefSeq" id="WP_002688242.1">
    <property type="nucleotide sequence ID" value="NZ_UFTJ01000003.1"/>
</dbReference>
<dbReference type="Pfam" id="PF20420">
    <property type="entry name" value="DUF6702"/>
    <property type="match status" value="1"/>
</dbReference>
<keyword evidence="1" id="KW-0732">Signal</keyword>
<evidence type="ECO:0000256" key="1">
    <source>
        <dbReference type="SAM" id="SignalP"/>
    </source>
</evidence>
<protein>
    <submittedName>
        <fullName evidence="2">Uncharacterized protein</fullName>
    </submittedName>
</protein>
<evidence type="ECO:0000313" key="3">
    <source>
        <dbReference type="Proteomes" id="UP000255515"/>
    </source>
</evidence>
<dbReference type="InterPro" id="IPR046525">
    <property type="entry name" value="DUF6702"/>
</dbReference>
<feature type="signal peptide" evidence="1">
    <location>
        <begin position="1"/>
        <end position="18"/>
    </location>
</feature>
<accession>A0A380ZUK9</accession>
<proteinExistence type="predicted"/>
<name>A0A380ZUK9_9FLAO</name>
<dbReference type="EMBL" id="UFTJ01000003">
    <property type="protein sequence ID" value="SUV52664.1"/>
    <property type="molecule type" value="Genomic_DNA"/>
</dbReference>
<feature type="chain" id="PRO_5016673589" evidence="1">
    <location>
        <begin position="19"/>
        <end position="170"/>
    </location>
</feature>